<feature type="transmembrane region" description="Helical" evidence="6">
    <location>
        <begin position="12"/>
        <end position="37"/>
    </location>
</feature>
<dbReference type="InterPro" id="IPR051791">
    <property type="entry name" value="Pra-immunoreactive"/>
</dbReference>
<dbReference type="EMBL" id="QTJW01000006">
    <property type="protein sequence ID" value="RGD70622.1"/>
    <property type="molecule type" value="Genomic_DNA"/>
</dbReference>
<keyword evidence="2" id="KW-1003">Cell membrane</keyword>
<dbReference type="Proteomes" id="UP000261023">
    <property type="component" value="Unassembled WGS sequence"/>
</dbReference>
<dbReference type="Pfam" id="PF06271">
    <property type="entry name" value="RDD"/>
    <property type="match status" value="1"/>
</dbReference>
<keyword evidence="4 6" id="KW-1133">Transmembrane helix</keyword>
<sequence>MRMRKPGCVLRILCGVVDFLLIMIPIQFIMMGVFSVSLRQADLLFKLLFAVYGALLTEYMGMTAGKYFGKLRVADNRGGKAPILYVGLRELTKSLYLIPWLGWGLALVSLAMMAVRRDGRTLHDLVGSTRVMTARRFEQEERERIYEWND</sequence>
<dbReference type="GO" id="GO:0005886">
    <property type="term" value="C:plasma membrane"/>
    <property type="evidence" value="ECO:0007669"/>
    <property type="project" value="UniProtKB-SubCell"/>
</dbReference>
<comment type="caution">
    <text evidence="8">The sequence shown here is derived from an EMBL/GenBank/DDBJ whole genome shotgun (WGS) entry which is preliminary data.</text>
</comment>
<name>A0A3E3DMV0_9FIRM</name>
<keyword evidence="3 6" id="KW-0812">Transmembrane</keyword>
<evidence type="ECO:0000313" key="9">
    <source>
        <dbReference type="Proteomes" id="UP000261023"/>
    </source>
</evidence>
<accession>A0A3E3DMV0</accession>
<feature type="transmembrane region" description="Helical" evidence="6">
    <location>
        <begin position="95"/>
        <end position="115"/>
    </location>
</feature>
<comment type="subcellular location">
    <subcellularLocation>
        <location evidence="1">Cell membrane</location>
        <topology evidence="1">Multi-pass membrane protein</topology>
    </subcellularLocation>
</comment>
<dbReference type="AlphaFoldDB" id="A0A3E3DMV0"/>
<protein>
    <recommendedName>
        <fullName evidence="7">RDD domain-containing protein</fullName>
    </recommendedName>
</protein>
<dbReference type="InterPro" id="IPR010432">
    <property type="entry name" value="RDD"/>
</dbReference>
<dbReference type="PANTHER" id="PTHR36115:SF9">
    <property type="entry name" value="LMO1584 PROTEIN"/>
    <property type="match status" value="1"/>
</dbReference>
<evidence type="ECO:0000256" key="5">
    <source>
        <dbReference type="ARBA" id="ARBA00023136"/>
    </source>
</evidence>
<evidence type="ECO:0000256" key="2">
    <source>
        <dbReference type="ARBA" id="ARBA00022475"/>
    </source>
</evidence>
<evidence type="ECO:0000256" key="6">
    <source>
        <dbReference type="SAM" id="Phobius"/>
    </source>
</evidence>
<feature type="domain" description="RDD" evidence="7">
    <location>
        <begin position="9"/>
        <end position="126"/>
    </location>
</feature>
<evidence type="ECO:0000256" key="3">
    <source>
        <dbReference type="ARBA" id="ARBA00022692"/>
    </source>
</evidence>
<evidence type="ECO:0000313" key="8">
    <source>
        <dbReference type="EMBL" id="RGD70622.1"/>
    </source>
</evidence>
<dbReference type="OrthoDB" id="9793824at2"/>
<gene>
    <name evidence="8" type="ORF">DWX31_10215</name>
</gene>
<reference evidence="8 9" key="1">
    <citation type="submission" date="2018-08" db="EMBL/GenBank/DDBJ databases">
        <title>A genome reference for cultivated species of the human gut microbiota.</title>
        <authorList>
            <person name="Zou Y."/>
            <person name="Xue W."/>
            <person name="Luo G."/>
        </authorList>
    </citation>
    <scope>NUCLEOTIDE SEQUENCE [LARGE SCALE GENOMIC DNA]</scope>
    <source>
        <strain evidence="8 9">AF19-13AC</strain>
    </source>
</reference>
<keyword evidence="5 6" id="KW-0472">Membrane</keyword>
<dbReference type="PANTHER" id="PTHR36115">
    <property type="entry name" value="PROLINE-RICH ANTIGEN HOMOLOG-RELATED"/>
    <property type="match status" value="1"/>
</dbReference>
<feature type="transmembrane region" description="Helical" evidence="6">
    <location>
        <begin position="43"/>
        <end position="62"/>
    </location>
</feature>
<evidence type="ECO:0000256" key="1">
    <source>
        <dbReference type="ARBA" id="ARBA00004651"/>
    </source>
</evidence>
<evidence type="ECO:0000259" key="7">
    <source>
        <dbReference type="Pfam" id="PF06271"/>
    </source>
</evidence>
<organism evidence="8 9">
    <name type="scientific">Hungatella hathewayi</name>
    <dbReference type="NCBI Taxonomy" id="154046"/>
    <lineage>
        <taxon>Bacteria</taxon>
        <taxon>Bacillati</taxon>
        <taxon>Bacillota</taxon>
        <taxon>Clostridia</taxon>
        <taxon>Lachnospirales</taxon>
        <taxon>Lachnospiraceae</taxon>
        <taxon>Hungatella</taxon>
    </lineage>
</organism>
<evidence type="ECO:0000256" key="4">
    <source>
        <dbReference type="ARBA" id="ARBA00022989"/>
    </source>
</evidence>
<proteinExistence type="predicted"/>